<comment type="caution">
    <text evidence="1">The sequence shown here is derived from an EMBL/GenBank/DDBJ whole genome shotgun (WGS) entry which is preliminary data.</text>
</comment>
<dbReference type="EMBL" id="BARS01002487">
    <property type="protein sequence ID" value="GAF85556.1"/>
    <property type="molecule type" value="Genomic_DNA"/>
</dbReference>
<evidence type="ECO:0000313" key="1">
    <source>
        <dbReference type="EMBL" id="GAF85556.1"/>
    </source>
</evidence>
<organism evidence="1">
    <name type="scientific">marine sediment metagenome</name>
    <dbReference type="NCBI Taxonomy" id="412755"/>
    <lineage>
        <taxon>unclassified sequences</taxon>
        <taxon>metagenomes</taxon>
        <taxon>ecological metagenomes</taxon>
    </lineage>
</organism>
<accession>X0TE26</accession>
<protein>
    <submittedName>
        <fullName evidence="1">Uncharacterized protein</fullName>
    </submittedName>
</protein>
<gene>
    <name evidence="1" type="ORF">S01H1_04743</name>
</gene>
<reference evidence="1" key="1">
    <citation type="journal article" date="2014" name="Front. Microbiol.">
        <title>High frequency of phylogenetically diverse reductive dehalogenase-homologous genes in deep subseafloor sedimentary metagenomes.</title>
        <authorList>
            <person name="Kawai M."/>
            <person name="Futagami T."/>
            <person name="Toyoda A."/>
            <person name="Takaki Y."/>
            <person name="Nishi S."/>
            <person name="Hori S."/>
            <person name="Arai W."/>
            <person name="Tsubouchi T."/>
            <person name="Morono Y."/>
            <person name="Uchiyama I."/>
            <person name="Ito T."/>
            <person name="Fujiyama A."/>
            <person name="Inagaki F."/>
            <person name="Takami H."/>
        </authorList>
    </citation>
    <scope>NUCLEOTIDE SEQUENCE</scope>
    <source>
        <strain evidence="1">Expedition CK06-06</strain>
    </source>
</reference>
<sequence>MVGDKDVLFIREPSPGKVVDGQIQWALLLALKNSILNNELSVD</sequence>
<feature type="non-terminal residue" evidence="1">
    <location>
        <position position="43"/>
    </location>
</feature>
<proteinExistence type="predicted"/>
<dbReference type="AlphaFoldDB" id="X0TE26"/>
<name>X0TE26_9ZZZZ</name>